<evidence type="ECO:0000256" key="2">
    <source>
        <dbReference type="ARBA" id="ARBA00009815"/>
    </source>
</evidence>
<name>A0A7S2RTC1_9STRA</name>
<dbReference type="SFLD" id="SFLDS00029">
    <property type="entry name" value="Radical_SAM"/>
    <property type="match status" value="1"/>
</dbReference>
<dbReference type="GO" id="GO:0051539">
    <property type="term" value="F:4 iron, 4 sulfur cluster binding"/>
    <property type="evidence" value="ECO:0007669"/>
    <property type="project" value="UniProtKB-KW"/>
</dbReference>
<dbReference type="GO" id="GO:0046872">
    <property type="term" value="F:metal ion binding"/>
    <property type="evidence" value="ECO:0007669"/>
    <property type="project" value="UniProtKB-KW"/>
</dbReference>
<dbReference type="SFLD" id="SFLDG01061">
    <property type="entry name" value="methylthiotransferase"/>
    <property type="match status" value="1"/>
</dbReference>
<dbReference type="Gene3D" id="3.80.30.20">
    <property type="entry name" value="tm_1862 like domain"/>
    <property type="match status" value="1"/>
</dbReference>
<dbReference type="GO" id="GO:0005829">
    <property type="term" value="C:cytosol"/>
    <property type="evidence" value="ECO:0007669"/>
    <property type="project" value="TreeGrafter"/>
</dbReference>
<dbReference type="InterPro" id="IPR006463">
    <property type="entry name" value="MiaB_methiolase"/>
</dbReference>
<dbReference type="GO" id="GO:0080090">
    <property type="term" value="P:regulation of primary metabolic process"/>
    <property type="evidence" value="ECO:0007669"/>
    <property type="project" value="UniProtKB-ARBA"/>
</dbReference>
<gene>
    <name evidence="11" type="ORF">QSP1433_LOCUS6794</name>
</gene>
<dbReference type="InterPro" id="IPR013848">
    <property type="entry name" value="Methylthiotransferase_N"/>
</dbReference>
<keyword evidence="3" id="KW-0004">4Fe-4S</keyword>
<dbReference type="SFLD" id="SFLDF00413">
    <property type="entry name" value="CDK5RAP1"/>
    <property type="match status" value="1"/>
</dbReference>
<dbReference type="InterPro" id="IPR020612">
    <property type="entry name" value="Methylthiotransferase_CS"/>
</dbReference>
<dbReference type="SUPFAM" id="SSF102114">
    <property type="entry name" value="Radical SAM enzymes"/>
    <property type="match status" value="1"/>
</dbReference>
<evidence type="ECO:0000256" key="3">
    <source>
        <dbReference type="ARBA" id="ARBA00022485"/>
    </source>
</evidence>
<dbReference type="Pfam" id="PF00919">
    <property type="entry name" value="UPF0004"/>
    <property type="match status" value="1"/>
</dbReference>
<dbReference type="GO" id="GO:0005739">
    <property type="term" value="C:mitochondrion"/>
    <property type="evidence" value="ECO:0007669"/>
    <property type="project" value="TreeGrafter"/>
</dbReference>
<comment type="cofactor">
    <cofactor evidence="1">
        <name>[4Fe-4S] cluster</name>
        <dbReference type="ChEBI" id="CHEBI:49883"/>
    </cofactor>
</comment>
<feature type="domain" description="TRAM" evidence="8">
    <location>
        <begin position="491"/>
        <end position="556"/>
    </location>
</feature>
<keyword evidence="5" id="KW-0479">Metal-binding</keyword>
<evidence type="ECO:0000256" key="6">
    <source>
        <dbReference type="ARBA" id="ARBA00023004"/>
    </source>
</evidence>
<protein>
    <submittedName>
        <fullName evidence="11">Uncharacterized protein</fullName>
    </submittedName>
</protein>
<keyword evidence="6" id="KW-0408">Iron</keyword>
<dbReference type="Gene3D" id="3.40.50.12160">
    <property type="entry name" value="Methylthiotransferase, N-terminal domain"/>
    <property type="match status" value="1"/>
</dbReference>
<evidence type="ECO:0000259" key="10">
    <source>
        <dbReference type="PROSITE" id="PS51918"/>
    </source>
</evidence>
<dbReference type="Pfam" id="PF01938">
    <property type="entry name" value="TRAM"/>
    <property type="match status" value="1"/>
</dbReference>
<feature type="domain" description="MTTase N-terminal" evidence="9">
    <location>
        <begin position="94"/>
        <end position="208"/>
    </location>
</feature>
<comment type="similarity">
    <text evidence="2">Belongs to the methylthiotransferase family. MiaB subfamily.</text>
</comment>
<accession>A0A7S2RTC1</accession>
<dbReference type="FunFam" id="3.40.50.12160:FF:000003">
    <property type="entry name" value="CDK5 regulatory subunit-associated protein 1"/>
    <property type="match status" value="1"/>
</dbReference>
<dbReference type="SMART" id="SM00729">
    <property type="entry name" value="Elp3"/>
    <property type="match status" value="1"/>
</dbReference>
<sequence length="556" mass="62343">MNGGLVRSVRGACSHGRLTWRTCSQNGLGLPRAMCSQAGNVQTQSRLDTLREKLQSDKQPFADFVKREEGIVDQGEEEVSLFQQQMENHRVEGKEYFIETLGCQMNFADSEIVASVLEGAGYNRSMDMSAADVVLVNTCAIRENAEEKALQRLRGLRKQRKKTGQQVGVLGCMAERMKATLLEGNLVNVVAGPDSYRDLPSLLSVARGEEQAMNVQLSVDETYADIAPVRMGDSWHAYISITRGCNNMCTYCIVPFTRGRERSRTANSIVEEVKRVSSEGRIKEITLLGQNVNSYYDKTEKDPVDGDTYKLAEGFSDTYKTRQGSGVRFAKLLDRVASVDDTIRIRFTSPHPKDFTDDVLTVMAKHKNICNSIHLPAQSGSNSVLKAMGRGYTREAYLDLVRRARNIIGPELELSSDFISGFCGETEEDHQQTLSLMDEVAYEQCFMFAYSERKKTRAYHRLDDDVPKDVKLRRLAEVVAKFREVSQEKAKTQVGKEYEILVEGPSRRDENIMQGKTHGLRRCVIVDSTPETCPSGSYVKVKVIEANQTTLKGKLI</sequence>
<dbReference type="Pfam" id="PF04055">
    <property type="entry name" value="Radical_SAM"/>
    <property type="match status" value="1"/>
</dbReference>
<dbReference type="InterPro" id="IPR002792">
    <property type="entry name" value="TRAM_dom"/>
</dbReference>
<dbReference type="EMBL" id="HBHK01010844">
    <property type="protein sequence ID" value="CAD9680100.1"/>
    <property type="molecule type" value="Transcribed_RNA"/>
</dbReference>
<dbReference type="PROSITE" id="PS01278">
    <property type="entry name" value="MTTASE_RADICAL"/>
    <property type="match status" value="1"/>
</dbReference>
<keyword evidence="4" id="KW-0949">S-adenosyl-L-methionine</keyword>
<dbReference type="InterPro" id="IPR023404">
    <property type="entry name" value="rSAM_horseshoe"/>
</dbReference>
<evidence type="ECO:0000256" key="7">
    <source>
        <dbReference type="ARBA" id="ARBA00023014"/>
    </source>
</evidence>
<dbReference type="PANTHER" id="PTHR43020:SF2">
    <property type="entry name" value="MITOCHONDRIAL TRNA METHYLTHIOTRANSFERASE CDK5RAP1"/>
    <property type="match status" value="1"/>
</dbReference>
<dbReference type="InterPro" id="IPR006638">
    <property type="entry name" value="Elp3/MiaA/NifB-like_rSAM"/>
</dbReference>
<feature type="domain" description="Radical SAM core" evidence="10">
    <location>
        <begin position="231"/>
        <end position="488"/>
    </location>
</feature>
<dbReference type="SFLD" id="SFLDG01082">
    <property type="entry name" value="B12-binding_domain_containing"/>
    <property type="match status" value="1"/>
</dbReference>
<dbReference type="PROSITE" id="PS50926">
    <property type="entry name" value="TRAM"/>
    <property type="match status" value="1"/>
</dbReference>
<evidence type="ECO:0000259" key="9">
    <source>
        <dbReference type="PROSITE" id="PS51449"/>
    </source>
</evidence>
<dbReference type="PANTHER" id="PTHR43020">
    <property type="entry name" value="CDK5 REGULATORY SUBUNIT-ASSOCIATED PROTEIN 1"/>
    <property type="match status" value="1"/>
</dbReference>
<keyword evidence="7" id="KW-0411">Iron-sulfur</keyword>
<dbReference type="AlphaFoldDB" id="A0A7S2RTC1"/>
<dbReference type="InterPro" id="IPR058240">
    <property type="entry name" value="rSAM_sf"/>
</dbReference>
<proteinExistence type="inferred from homology"/>
<evidence type="ECO:0000259" key="8">
    <source>
        <dbReference type="PROSITE" id="PS50926"/>
    </source>
</evidence>
<evidence type="ECO:0000256" key="4">
    <source>
        <dbReference type="ARBA" id="ARBA00022691"/>
    </source>
</evidence>
<dbReference type="NCBIfam" id="TIGR00089">
    <property type="entry name" value="MiaB/RimO family radical SAM methylthiotransferase"/>
    <property type="match status" value="1"/>
</dbReference>
<dbReference type="GO" id="GO:0035597">
    <property type="term" value="F:tRNA-2-methylthio-N(6)-dimethylallyladenosine(37) synthase activity"/>
    <property type="evidence" value="ECO:0007669"/>
    <property type="project" value="TreeGrafter"/>
</dbReference>
<dbReference type="InterPro" id="IPR038135">
    <property type="entry name" value="Methylthiotransferase_N_sf"/>
</dbReference>
<dbReference type="PROSITE" id="PS51918">
    <property type="entry name" value="RADICAL_SAM"/>
    <property type="match status" value="1"/>
</dbReference>
<dbReference type="InterPro" id="IPR007197">
    <property type="entry name" value="rSAM"/>
</dbReference>
<organism evidence="11">
    <name type="scientific">Mucochytrium quahogii</name>
    <dbReference type="NCBI Taxonomy" id="96639"/>
    <lineage>
        <taxon>Eukaryota</taxon>
        <taxon>Sar</taxon>
        <taxon>Stramenopiles</taxon>
        <taxon>Bigyra</taxon>
        <taxon>Labyrinthulomycetes</taxon>
        <taxon>Thraustochytrida</taxon>
        <taxon>Thraustochytriidae</taxon>
        <taxon>Mucochytrium</taxon>
    </lineage>
</organism>
<reference evidence="11" key="1">
    <citation type="submission" date="2021-01" db="EMBL/GenBank/DDBJ databases">
        <authorList>
            <person name="Corre E."/>
            <person name="Pelletier E."/>
            <person name="Niang G."/>
            <person name="Scheremetjew M."/>
            <person name="Finn R."/>
            <person name="Kale V."/>
            <person name="Holt S."/>
            <person name="Cochrane G."/>
            <person name="Meng A."/>
            <person name="Brown T."/>
            <person name="Cohen L."/>
        </authorList>
    </citation>
    <scope>NUCLEOTIDE SEQUENCE</scope>
    <source>
        <strain evidence="11">NY070348D</strain>
    </source>
</reference>
<dbReference type="CDD" id="cd01335">
    <property type="entry name" value="Radical_SAM"/>
    <property type="match status" value="1"/>
</dbReference>
<dbReference type="FunFam" id="3.80.30.20:FF:000003">
    <property type="entry name" value="CDK5 regulatory subunit-associated protein 1"/>
    <property type="match status" value="1"/>
</dbReference>
<dbReference type="InterPro" id="IPR005839">
    <property type="entry name" value="Methylthiotransferase"/>
</dbReference>
<evidence type="ECO:0000256" key="5">
    <source>
        <dbReference type="ARBA" id="ARBA00022723"/>
    </source>
</evidence>
<dbReference type="GO" id="GO:0060255">
    <property type="term" value="P:regulation of macromolecule metabolic process"/>
    <property type="evidence" value="ECO:0007669"/>
    <property type="project" value="UniProtKB-ARBA"/>
</dbReference>
<evidence type="ECO:0000313" key="11">
    <source>
        <dbReference type="EMBL" id="CAD9680100.1"/>
    </source>
</evidence>
<dbReference type="PROSITE" id="PS51449">
    <property type="entry name" value="MTTASE_N"/>
    <property type="match status" value="1"/>
</dbReference>
<dbReference type="SFLD" id="SFLDF00273">
    <property type="entry name" value="(dimethylallyl)adenosine_tRNA"/>
    <property type="match status" value="1"/>
</dbReference>
<evidence type="ECO:0000256" key="1">
    <source>
        <dbReference type="ARBA" id="ARBA00001966"/>
    </source>
</evidence>